<feature type="region of interest" description="Disordered" evidence="1">
    <location>
        <begin position="27"/>
        <end position="55"/>
    </location>
</feature>
<dbReference type="EMBL" id="BPFB01000037">
    <property type="protein sequence ID" value="GIU49413.1"/>
    <property type="molecule type" value="Genomic_DNA"/>
</dbReference>
<reference evidence="2 3" key="1">
    <citation type="submission" date="2021-05" db="EMBL/GenBank/DDBJ databases">
        <title>Molecular characterization for Shewanella algae harboring chromosomal blaOXA-55-like strains isolated from clinical and environment sample.</title>
        <authorList>
            <person name="Ohama Y."/>
            <person name="Aoki K."/>
            <person name="Harada S."/>
            <person name="Moriya K."/>
            <person name="Ishii Y."/>
            <person name="Tateda K."/>
        </authorList>
    </citation>
    <scope>NUCLEOTIDE SEQUENCE [LARGE SCALE GENOMIC DNA]</scope>
    <source>
        <strain evidence="2 3">LMG 23746</strain>
    </source>
</reference>
<evidence type="ECO:0008006" key="4">
    <source>
        <dbReference type="Google" id="ProtNLM"/>
    </source>
</evidence>
<evidence type="ECO:0000256" key="1">
    <source>
        <dbReference type="SAM" id="MobiDB-lite"/>
    </source>
</evidence>
<evidence type="ECO:0000313" key="3">
    <source>
        <dbReference type="Proteomes" id="UP000761574"/>
    </source>
</evidence>
<dbReference type="RefSeq" id="WP_119978507.1">
    <property type="nucleotide sequence ID" value="NZ_BPFB01000037.1"/>
</dbReference>
<protein>
    <recommendedName>
        <fullName evidence="4">Phage protein</fullName>
    </recommendedName>
</protein>
<sequence>MSQPKKQPENNDVKVKFSVDATSKEAAKKLESENFKNSVEEELESIAKKSKHSSN</sequence>
<evidence type="ECO:0000313" key="2">
    <source>
        <dbReference type="EMBL" id="GIU49413.1"/>
    </source>
</evidence>
<name>A0ABQ4PMD2_9GAMM</name>
<gene>
    <name evidence="2" type="ORF">TUM4630_28030</name>
</gene>
<comment type="caution">
    <text evidence="2">The sequence shown here is derived from an EMBL/GenBank/DDBJ whole genome shotgun (WGS) entry which is preliminary data.</text>
</comment>
<keyword evidence="3" id="KW-1185">Reference proteome</keyword>
<organism evidence="2 3">
    <name type="scientific">Shewanella algidipiscicola</name>
    <dbReference type="NCBI Taxonomy" id="614070"/>
    <lineage>
        <taxon>Bacteria</taxon>
        <taxon>Pseudomonadati</taxon>
        <taxon>Pseudomonadota</taxon>
        <taxon>Gammaproteobacteria</taxon>
        <taxon>Alteromonadales</taxon>
        <taxon>Shewanellaceae</taxon>
        <taxon>Shewanella</taxon>
    </lineage>
</organism>
<accession>A0ABQ4PMD2</accession>
<proteinExistence type="predicted"/>
<dbReference type="Proteomes" id="UP000761574">
    <property type="component" value="Unassembled WGS sequence"/>
</dbReference>